<sequence>MMRNIIVITLSFIFSLALFSVNSQPLSKLEINKETFQIKQTNEDIAVLIVHQAIRDNKLSSLRDHCLAYDFDEGSDKNYYIVDVREDKKYAICGGDPDTSVHLFRFKVDRQNLSLLTDAGTTDGSFYSVKK</sequence>
<organism evidence="1 2">
    <name type="scientific">Erwinia pyrifoliae</name>
    <dbReference type="NCBI Taxonomy" id="79967"/>
    <lineage>
        <taxon>Bacteria</taxon>
        <taxon>Pseudomonadati</taxon>
        <taxon>Pseudomonadota</taxon>
        <taxon>Gammaproteobacteria</taxon>
        <taxon>Enterobacterales</taxon>
        <taxon>Erwiniaceae</taxon>
        <taxon>Erwinia</taxon>
    </lineage>
</organism>
<protein>
    <submittedName>
        <fullName evidence="1">Uncharacterized protein</fullName>
    </submittedName>
</protein>
<reference evidence="1" key="1">
    <citation type="submission" date="2022-07" db="EMBL/GenBank/DDBJ databases">
        <title>Genetic diversity of Erwinia pyrifoliae.</title>
        <authorList>
            <person name="Park D.S."/>
            <person name="Ham H."/>
        </authorList>
    </citation>
    <scope>NUCLEOTIDE SEQUENCE</scope>
    <source>
        <strain evidence="1">CP201486</strain>
    </source>
</reference>
<evidence type="ECO:0000313" key="2">
    <source>
        <dbReference type="Proteomes" id="UP001058553"/>
    </source>
</evidence>
<accession>A0ABY5X655</accession>
<dbReference type="RefSeq" id="WP_014542263.1">
    <property type="nucleotide sequence ID" value="NZ_CP103445.1"/>
</dbReference>
<name>A0ABY5X655_ERWPY</name>
<evidence type="ECO:0000313" key="1">
    <source>
        <dbReference type="EMBL" id="UWS32881.1"/>
    </source>
</evidence>
<proteinExistence type="predicted"/>
<dbReference type="EMBL" id="CP103445">
    <property type="protein sequence ID" value="UWS32881.1"/>
    <property type="molecule type" value="Genomic_DNA"/>
</dbReference>
<keyword evidence="2" id="KW-1185">Reference proteome</keyword>
<gene>
    <name evidence="1" type="ORF">NYP84_14870</name>
</gene>
<dbReference type="Proteomes" id="UP001058553">
    <property type="component" value="Chromosome"/>
</dbReference>